<dbReference type="NCBIfam" id="TIGR00251">
    <property type="entry name" value="DUF167 family protein"/>
    <property type="match status" value="1"/>
</dbReference>
<dbReference type="SMART" id="SM01152">
    <property type="entry name" value="DUF167"/>
    <property type="match status" value="1"/>
</dbReference>
<dbReference type="HAMAP" id="MF_00634">
    <property type="entry name" value="UPF0235"/>
    <property type="match status" value="1"/>
</dbReference>
<gene>
    <name evidence="3" type="primary">LOC118410625</name>
</gene>
<dbReference type="RefSeq" id="XP_035668300.1">
    <property type="nucleotide sequence ID" value="XM_035812407.1"/>
</dbReference>
<keyword evidence="2" id="KW-1185">Reference proteome</keyword>
<dbReference type="OMA" id="NICIQIL"/>
<dbReference type="OrthoDB" id="244097at2759"/>
<dbReference type="InterPro" id="IPR003746">
    <property type="entry name" value="DUF167"/>
</dbReference>
<accession>A0A9J7MI79</accession>
<dbReference type="SUPFAM" id="SSF69786">
    <property type="entry name" value="YggU-like"/>
    <property type="match status" value="1"/>
</dbReference>
<evidence type="ECO:0000313" key="3">
    <source>
        <dbReference type="RefSeq" id="XP_035668300.1"/>
    </source>
</evidence>
<comment type="similarity">
    <text evidence="1">Belongs to the UPF0235 family.</text>
</comment>
<dbReference type="GO" id="GO:0005737">
    <property type="term" value="C:cytoplasm"/>
    <property type="evidence" value="ECO:0000318"/>
    <property type="project" value="GO_Central"/>
</dbReference>
<dbReference type="GeneID" id="118410625"/>
<protein>
    <submittedName>
        <fullName evidence="3">UPF0235 protein C15orf40 homolog</fullName>
    </submittedName>
</protein>
<evidence type="ECO:0000256" key="1">
    <source>
        <dbReference type="ARBA" id="ARBA00010364"/>
    </source>
</evidence>
<dbReference type="Proteomes" id="UP000001554">
    <property type="component" value="Chromosome 2"/>
</dbReference>
<dbReference type="KEGG" id="bfo:118410625"/>
<dbReference type="AlphaFoldDB" id="A0A9J7MI79"/>
<proteinExistence type="inferred from homology"/>
<organism evidence="2 3">
    <name type="scientific">Branchiostoma floridae</name>
    <name type="common">Florida lancelet</name>
    <name type="synonym">Amphioxus</name>
    <dbReference type="NCBI Taxonomy" id="7739"/>
    <lineage>
        <taxon>Eukaryota</taxon>
        <taxon>Metazoa</taxon>
        <taxon>Chordata</taxon>
        <taxon>Cephalochordata</taxon>
        <taxon>Leptocardii</taxon>
        <taxon>Amphioxiformes</taxon>
        <taxon>Branchiostomatidae</taxon>
        <taxon>Branchiostoma</taxon>
    </lineage>
</organism>
<evidence type="ECO:0000313" key="2">
    <source>
        <dbReference type="Proteomes" id="UP000001554"/>
    </source>
</evidence>
<name>A0A9J7MI79_BRAFL</name>
<dbReference type="PANTHER" id="PTHR13420">
    <property type="entry name" value="UPF0235 PROTEIN C15ORF40"/>
    <property type="match status" value="1"/>
</dbReference>
<sequence length="130" mass="13726">MLPYKTASKRYLWNSTLVIRVGANAAPIVQASPVTQSKDGSILVAIHAKPGAKANAITDVTTETVGVQITAPPMEGEANAELCRYLAGVLEVKKSAVSLERGAKSREKTVRVDTPGTTIDAVLQRIKAAI</sequence>
<dbReference type="Gene3D" id="3.30.1200.10">
    <property type="entry name" value="YggU-like"/>
    <property type="match status" value="1"/>
</dbReference>
<reference evidence="3" key="2">
    <citation type="submission" date="2025-08" db="UniProtKB">
        <authorList>
            <consortium name="RefSeq"/>
        </authorList>
    </citation>
    <scope>IDENTIFICATION</scope>
    <source>
        <strain evidence="3">S238N-H82</strain>
        <tissue evidence="3">Testes</tissue>
    </source>
</reference>
<dbReference type="InterPro" id="IPR036591">
    <property type="entry name" value="YggU-like_sf"/>
</dbReference>
<dbReference type="Pfam" id="PF02594">
    <property type="entry name" value="DUF167"/>
    <property type="match status" value="1"/>
</dbReference>
<dbReference type="PANTHER" id="PTHR13420:SF7">
    <property type="entry name" value="UPF0235 PROTEIN C15ORF40"/>
    <property type="match status" value="1"/>
</dbReference>
<reference evidence="2" key="1">
    <citation type="journal article" date="2020" name="Nat. Ecol. Evol.">
        <title>Deeply conserved synteny resolves early events in vertebrate evolution.</title>
        <authorList>
            <person name="Simakov O."/>
            <person name="Marletaz F."/>
            <person name="Yue J.X."/>
            <person name="O'Connell B."/>
            <person name="Jenkins J."/>
            <person name="Brandt A."/>
            <person name="Calef R."/>
            <person name="Tung C.H."/>
            <person name="Huang T.K."/>
            <person name="Schmutz J."/>
            <person name="Satoh N."/>
            <person name="Yu J.K."/>
            <person name="Putnam N.H."/>
            <person name="Green R.E."/>
            <person name="Rokhsar D.S."/>
        </authorList>
    </citation>
    <scope>NUCLEOTIDE SEQUENCE [LARGE SCALE GENOMIC DNA]</scope>
    <source>
        <strain evidence="2">S238N-H82</strain>
    </source>
</reference>